<evidence type="ECO:0000313" key="2">
    <source>
        <dbReference type="EMBL" id="PMD16143.1"/>
    </source>
</evidence>
<feature type="compositionally biased region" description="Basic residues" evidence="1">
    <location>
        <begin position="45"/>
        <end position="59"/>
    </location>
</feature>
<gene>
    <name evidence="2" type="ORF">NA56DRAFT_709238</name>
</gene>
<organism evidence="2 3">
    <name type="scientific">Hyaloscypha hepaticicola</name>
    <dbReference type="NCBI Taxonomy" id="2082293"/>
    <lineage>
        <taxon>Eukaryota</taxon>
        <taxon>Fungi</taxon>
        <taxon>Dikarya</taxon>
        <taxon>Ascomycota</taxon>
        <taxon>Pezizomycotina</taxon>
        <taxon>Leotiomycetes</taxon>
        <taxon>Helotiales</taxon>
        <taxon>Hyaloscyphaceae</taxon>
        <taxon>Hyaloscypha</taxon>
    </lineage>
</organism>
<protein>
    <submittedName>
        <fullName evidence="2">Uncharacterized protein</fullName>
    </submittedName>
</protein>
<keyword evidence="3" id="KW-1185">Reference proteome</keyword>
<reference evidence="2 3" key="1">
    <citation type="submission" date="2016-05" db="EMBL/GenBank/DDBJ databases">
        <title>A degradative enzymes factory behind the ericoid mycorrhizal symbiosis.</title>
        <authorList>
            <consortium name="DOE Joint Genome Institute"/>
            <person name="Martino E."/>
            <person name="Morin E."/>
            <person name="Grelet G."/>
            <person name="Kuo A."/>
            <person name="Kohler A."/>
            <person name="Daghino S."/>
            <person name="Barry K."/>
            <person name="Choi C."/>
            <person name="Cichocki N."/>
            <person name="Clum A."/>
            <person name="Copeland A."/>
            <person name="Hainaut M."/>
            <person name="Haridas S."/>
            <person name="Labutti K."/>
            <person name="Lindquist E."/>
            <person name="Lipzen A."/>
            <person name="Khouja H.-R."/>
            <person name="Murat C."/>
            <person name="Ohm R."/>
            <person name="Olson A."/>
            <person name="Spatafora J."/>
            <person name="Veneault-Fourrey C."/>
            <person name="Henrissat B."/>
            <person name="Grigoriev I."/>
            <person name="Martin F."/>
            <person name="Perotto S."/>
        </authorList>
    </citation>
    <scope>NUCLEOTIDE SEQUENCE [LARGE SCALE GENOMIC DNA]</scope>
    <source>
        <strain evidence="2 3">UAMH 7357</strain>
    </source>
</reference>
<dbReference type="AlphaFoldDB" id="A0A2J6PQ46"/>
<feature type="region of interest" description="Disordered" evidence="1">
    <location>
        <begin position="39"/>
        <end position="59"/>
    </location>
</feature>
<dbReference type="EMBL" id="KZ613508">
    <property type="protein sequence ID" value="PMD16143.1"/>
    <property type="molecule type" value="Genomic_DNA"/>
</dbReference>
<sequence length="169" mass="19093">MSSTAEQSTSEQRHLDILTLRATPANDIKKKAKKWEITTGNPALSKRKRSTFTNTKRRKVSEVRQRGACEYHRTKKLECNPPCPHLQTKITKPPEQFLEDLPAIECGGPVEPSIATAATTEGDLEGTYDFNSFLRISAKDPAWNDIFEQTPANYAPMNDPWLPFENFPT</sequence>
<accession>A0A2J6PQ46</accession>
<evidence type="ECO:0000313" key="3">
    <source>
        <dbReference type="Proteomes" id="UP000235672"/>
    </source>
</evidence>
<evidence type="ECO:0000256" key="1">
    <source>
        <dbReference type="SAM" id="MobiDB-lite"/>
    </source>
</evidence>
<proteinExistence type="predicted"/>
<name>A0A2J6PQ46_9HELO</name>
<dbReference type="OrthoDB" id="3473026at2759"/>
<dbReference type="Proteomes" id="UP000235672">
    <property type="component" value="Unassembled WGS sequence"/>
</dbReference>